<gene>
    <name evidence="2" type="ORF">Tci_516367</name>
</gene>
<reference evidence="2" key="1">
    <citation type="journal article" date="2019" name="Sci. Rep.">
        <title>Draft genome of Tanacetum cinerariifolium, the natural source of mosquito coil.</title>
        <authorList>
            <person name="Yamashiro T."/>
            <person name="Shiraishi A."/>
            <person name="Satake H."/>
            <person name="Nakayama K."/>
        </authorList>
    </citation>
    <scope>NUCLEOTIDE SEQUENCE</scope>
</reference>
<feature type="region of interest" description="Disordered" evidence="1">
    <location>
        <begin position="1"/>
        <end position="40"/>
    </location>
</feature>
<sequence>MRKASSDYPSDGMFLKLQENDGDDDNDLDNGITYEELNDKDPSRSNLGFGFRKVNLDDFDKQPSGSKFRRMEVLNQGPLTPDRMPTRASNKKLFARHLKLYGNNRHDLDCGLVIDLELHFDMPRRLRFKFSIKILLHEINMHAEKMLQLSKEFNKVNSLEKLLIIIQAIKNREQHERI</sequence>
<proteinExistence type="predicted"/>
<name>A0A699IFU6_TANCI</name>
<accession>A0A699IFU6</accession>
<evidence type="ECO:0000256" key="1">
    <source>
        <dbReference type="SAM" id="MobiDB-lite"/>
    </source>
</evidence>
<protein>
    <submittedName>
        <fullName evidence="2">Uncharacterized protein</fullName>
    </submittedName>
</protein>
<organism evidence="2">
    <name type="scientific">Tanacetum cinerariifolium</name>
    <name type="common">Dalmatian daisy</name>
    <name type="synonym">Chrysanthemum cinerariifolium</name>
    <dbReference type="NCBI Taxonomy" id="118510"/>
    <lineage>
        <taxon>Eukaryota</taxon>
        <taxon>Viridiplantae</taxon>
        <taxon>Streptophyta</taxon>
        <taxon>Embryophyta</taxon>
        <taxon>Tracheophyta</taxon>
        <taxon>Spermatophyta</taxon>
        <taxon>Magnoliopsida</taxon>
        <taxon>eudicotyledons</taxon>
        <taxon>Gunneridae</taxon>
        <taxon>Pentapetalae</taxon>
        <taxon>asterids</taxon>
        <taxon>campanulids</taxon>
        <taxon>Asterales</taxon>
        <taxon>Asteraceae</taxon>
        <taxon>Asteroideae</taxon>
        <taxon>Anthemideae</taxon>
        <taxon>Anthemidinae</taxon>
        <taxon>Tanacetum</taxon>
    </lineage>
</organism>
<comment type="caution">
    <text evidence="2">The sequence shown here is derived from an EMBL/GenBank/DDBJ whole genome shotgun (WGS) entry which is preliminary data.</text>
</comment>
<dbReference type="EMBL" id="BKCJ010279631">
    <property type="protein sequence ID" value="GEZ44394.1"/>
    <property type="molecule type" value="Genomic_DNA"/>
</dbReference>
<evidence type="ECO:0000313" key="2">
    <source>
        <dbReference type="EMBL" id="GEZ44394.1"/>
    </source>
</evidence>
<dbReference type="AlphaFoldDB" id="A0A699IFU6"/>